<feature type="non-terminal residue" evidence="3">
    <location>
        <position position="1"/>
    </location>
</feature>
<protein>
    <submittedName>
        <fullName evidence="3">Uncharacterized protein</fullName>
    </submittedName>
</protein>
<comment type="caution">
    <text evidence="3">The sequence shown here is derived from an EMBL/GenBank/DDBJ whole genome shotgun (WGS) entry which is preliminary data.</text>
</comment>
<dbReference type="EMBL" id="CAJNNW010015396">
    <property type="protein sequence ID" value="CAE8657671.1"/>
    <property type="molecule type" value="Genomic_DNA"/>
</dbReference>
<keyword evidence="2" id="KW-0472">Membrane</keyword>
<feature type="transmembrane region" description="Helical" evidence="2">
    <location>
        <begin position="190"/>
        <end position="210"/>
    </location>
</feature>
<feature type="region of interest" description="Disordered" evidence="1">
    <location>
        <begin position="1"/>
        <end position="20"/>
    </location>
</feature>
<reference evidence="3" key="1">
    <citation type="submission" date="2021-02" db="EMBL/GenBank/DDBJ databases">
        <authorList>
            <person name="Dougan E. K."/>
            <person name="Rhodes N."/>
            <person name="Thang M."/>
            <person name="Chan C."/>
        </authorList>
    </citation>
    <scope>NUCLEOTIDE SEQUENCE</scope>
</reference>
<feature type="compositionally biased region" description="Low complexity" evidence="1">
    <location>
        <begin position="93"/>
        <end position="107"/>
    </location>
</feature>
<evidence type="ECO:0000256" key="1">
    <source>
        <dbReference type="SAM" id="MobiDB-lite"/>
    </source>
</evidence>
<feature type="region of interest" description="Disordered" evidence="1">
    <location>
        <begin position="37"/>
        <end position="60"/>
    </location>
</feature>
<organism evidence="3 4">
    <name type="scientific">Polarella glacialis</name>
    <name type="common">Dinoflagellate</name>
    <dbReference type="NCBI Taxonomy" id="89957"/>
    <lineage>
        <taxon>Eukaryota</taxon>
        <taxon>Sar</taxon>
        <taxon>Alveolata</taxon>
        <taxon>Dinophyceae</taxon>
        <taxon>Suessiales</taxon>
        <taxon>Suessiaceae</taxon>
        <taxon>Polarella</taxon>
    </lineage>
</organism>
<evidence type="ECO:0000256" key="2">
    <source>
        <dbReference type="SAM" id="Phobius"/>
    </source>
</evidence>
<dbReference type="Proteomes" id="UP000626109">
    <property type="component" value="Unassembled WGS sequence"/>
</dbReference>
<feature type="transmembrane region" description="Helical" evidence="2">
    <location>
        <begin position="136"/>
        <end position="157"/>
    </location>
</feature>
<proteinExistence type="predicted"/>
<accession>A0A813IXH3</accession>
<evidence type="ECO:0000313" key="4">
    <source>
        <dbReference type="Proteomes" id="UP000626109"/>
    </source>
</evidence>
<keyword evidence="2" id="KW-0812">Transmembrane</keyword>
<feature type="region of interest" description="Disordered" evidence="1">
    <location>
        <begin position="86"/>
        <end position="115"/>
    </location>
</feature>
<name>A0A813IXH3_POLGL</name>
<feature type="transmembrane region" description="Helical" evidence="2">
    <location>
        <begin position="164"/>
        <end position="184"/>
    </location>
</feature>
<evidence type="ECO:0000313" key="3">
    <source>
        <dbReference type="EMBL" id="CAE8657671.1"/>
    </source>
</evidence>
<keyword evidence="2" id="KW-1133">Transmembrane helix</keyword>
<sequence length="238" mass="24665">GEENEESWERRALSRSDVGNLSWATFGTSATYLTACSEPDVEQDDCAQRDDLSDGMGNGEGLHGAEVTQCCEASGSWGQYDAMLRAGGEQQEEQQQPQQQQQQQQHQGSSMPSLRAALEKAAAVDRAEVPNVRRTVVFAAGGSAVVGIAGGASGLVAGGSIGSMLGVVPAVFTFGLSVPIGGFLGGLTGLGIGASCGVAIGAVGGGMLGFSNRRLADVFRTPRPLEPLRTRLEPREPN</sequence>
<gene>
    <name evidence="3" type="ORF">PGLA2088_LOCUS12953</name>
</gene>
<dbReference type="AlphaFoldDB" id="A0A813IXH3"/>